<dbReference type="PANTHER" id="PTHR16288">
    <property type="entry name" value="WD40 REPEAT PROTEIN 4"/>
    <property type="match status" value="1"/>
</dbReference>
<comment type="similarity">
    <text evidence="6">Belongs to the WD repeat TRM82 family.</text>
</comment>
<reference evidence="9" key="1">
    <citation type="journal article" date="2020" name="Stud. Mycol.">
        <title>101 Dothideomycetes genomes: a test case for predicting lifestyles and emergence of pathogens.</title>
        <authorList>
            <person name="Haridas S."/>
            <person name="Albert R."/>
            <person name="Binder M."/>
            <person name="Bloem J."/>
            <person name="Labutti K."/>
            <person name="Salamov A."/>
            <person name="Andreopoulos B."/>
            <person name="Baker S."/>
            <person name="Barry K."/>
            <person name="Bills G."/>
            <person name="Bluhm B."/>
            <person name="Cannon C."/>
            <person name="Castanera R."/>
            <person name="Culley D."/>
            <person name="Daum C."/>
            <person name="Ezra D."/>
            <person name="Gonzalez J."/>
            <person name="Henrissat B."/>
            <person name="Kuo A."/>
            <person name="Liang C."/>
            <person name="Lipzen A."/>
            <person name="Lutzoni F."/>
            <person name="Magnuson J."/>
            <person name="Mondo S."/>
            <person name="Nolan M."/>
            <person name="Ohm R."/>
            <person name="Pangilinan J."/>
            <person name="Park H.-J."/>
            <person name="Ramirez L."/>
            <person name="Alfaro M."/>
            <person name="Sun H."/>
            <person name="Tritt A."/>
            <person name="Yoshinaga Y."/>
            <person name="Zwiers L.-H."/>
            <person name="Turgeon B."/>
            <person name="Goodwin S."/>
            <person name="Spatafora J."/>
            <person name="Crous P."/>
            <person name="Grigoriev I."/>
        </authorList>
    </citation>
    <scope>NUCLEOTIDE SEQUENCE</scope>
    <source>
        <strain evidence="9">CBS 107.79</strain>
    </source>
</reference>
<feature type="repeat" description="WD" evidence="7">
    <location>
        <begin position="262"/>
        <end position="293"/>
    </location>
</feature>
<dbReference type="Pfam" id="PF00400">
    <property type="entry name" value="WD40"/>
    <property type="match status" value="1"/>
</dbReference>
<dbReference type="InterPro" id="IPR015943">
    <property type="entry name" value="WD40/YVTN_repeat-like_dom_sf"/>
</dbReference>
<organism evidence="9 10">
    <name type="scientific">Bimuria novae-zelandiae CBS 107.79</name>
    <dbReference type="NCBI Taxonomy" id="1447943"/>
    <lineage>
        <taxon>Eukaryota</taxon>
        <taxon>Fungi</taxon>
        <taxon>Dikarya</taxon>
        <taxon>Ascomycota</taxon>
        <taxon>Pezizomycotina</taxon>
        <taxon>Dothideomycetes</taxon>
        <taxon>Pleosporomycetidae</taxon>
        <taxon>Pleosporales</taxon>
        <taxon>Massarineae</taxon>
        <taxon>Didymosphaeriaceae</taxon>
        <taxon>Bimuria</taxon>
    </lineage>
</organism>
<comment type="function">
    <text evidence="6">Required for the formation of N(7)-methylguanine at position 46 (m7G46) in tRNA. In the complex, it is required to stabilize and induce conformational changes of the catalytic subunit.</text>
</comment>
<evidence type="ECO:0000256" key="5">
    <source>
        <dbReference type="ARBA" id="ARBA00023242"/>
    </source>
</evidence>
<gene>
    <name evidence="9" type="ORF">BU23DRAFT_513862</name>
</gene>
<proteinExistence type="inferred from homology"/>
<evidence type="ECO:0000256" key="6">
    <source>
        <dbReference type="HAMAP-Rule" id="MF_03056"/>
    </source>
</evidence>
<dbReference type="InterPro" id="IPR028884">
    <property type="entry name" value="Trm82"/>
</dbReference>
<accession>A0A6A5UW62</accession>
<dbReference type="AlphaFoldDB" id="A0A6A5UW62"/>
<dbReference type="GO" id="GO:0106004">
    <property type="term" value="P:tRNA (guanine-N7)-methylation"/>
    <property type="evidence" value="ECO:0007669"/>
    <property type="project" value="UniProtKB-UniRule"/>
</dbReference>
<dbReference type="SUPFAM" id="SSF50978">
    <property type="entry name" value="WD40 repeat-like"/>
    <property type="match status" value="1"/>
</dbReference>
<keyword evidence="2 6" id="KW-0853">WD repeat</keyword>
<dbReference type="Proteomes" id="UP000800036">
    <property type="component" value="Unassembled WGS sequence"/>
</dbReference>
<dbReference type="OrthoDB" id="339900at2759"/>
<comment type="pathway">
    <text evidence="6">tRNA modification; N(7)-methylguanine-tRNA biosynthesis.</text>
</comment>
<dbReference type="InterPro" id="IPR001680">
    <property type="entry name" value="WD40_rpt"/>
</dbReference>
<keyword evidence="4 6" id="KW-0677">Repeat</keyword>
<sequence>MTVPYQCLASCTRPAGDDFEWLLFGATGSQLVVQSSTGATSTWAPETPTPDVKEPARKDDDEGPPGKRVKLTPVAEPRPNFLHLRTAKDGKYLVAVTAEDKCIRVFQADAQCHLEQLSQRCMPKRPSSVALTPDGTTILVADKFGDVYSLPLLPSPVSEVAATPEPKEEQKKFAPSASVLTVHSGRNRKALEEQLKQAEKGPKQGKEAPKFKHDLILGHVSMLTDVACTTVGSRSYILTADRDEHIRLSRGIPQAHVIEGFCQGHEEFVSRLCFTNAGHLVSGGGDPDLYLWDWLNYRLLEKISLQQPILERYKGHPYQNAPTEFKVAVSGLWSVPTAEEEDDEILVACEGLPALVNYRFGSSSKSAKVIPLTGNVLDLAFIDVPEVGPTAVISIDHVHEPGSTSVVRTEPLASRLQYLSRQSGEWREDKTLSKALEGFSRAVQGDAGIDAECSSSKGDDKALRDMLYGVENLRKRPGAEE</sequence>
<dbReference type="GO" id="GO:0008168">
    <property type="term" value="F:methyltransferase activity"/>
    <property type="evidence" value="ECO:0007669"/>
    <property type="project" value="UniProtKB-KW"/>
</dbReference>
<evidence type="ECO:0000313" key="9">
    <source>
        <dbReference type="EMBL" id="KAF1969035.1"/>
    </source>
</evidence>
<comment type="subcellular location">
    <subcellularLocation>
        <location evidence="1 6">Nucleus</location>
    </subcellularLocation>
</comment>
<dbReference type="SMART" id="SM00320">
    <property type="entry name" value="WD40"/>
    <property type="match status" value="3"/>
</dbReference>
<dbReference type="EMBL" id="ML976714">
    <property type="protein sequence ID" value="KAF1969035.1"/>
    <property type="molecule type" value="Genomic_DNA"/>
</dbReference>
<keyword evidence="3 6" id="KW-0819">tRNA processing</keyword>
<keyword evidence="9" id="KW-0489">Methyltransferase</keyword>
<feature type="region of interest" description="Disordered" evidence="8">
    <location>
        <begin position="37"/>
        <end position="72"/>
    </location>
</feature>
<dbReference type="GO" id="GO:0005634">
    <property type="term" value="C:nucleus"/>
    <property type="evidence" value="ECO:0007669"/>
    <property type="project" value="UniProtKB-SubCell"/>
</dbReference>
<evidence type="ECO:0000256" key="2">
    <source>
        <dbReference type="ARBA" id="ARBA00022574"/>
    </source>
</evidence>
<evidence type="ECO:0000256" key="8">
    <source>
        <dbReference type="SAM" id="MobiDB-lite"/>
    </source>
</evidence>
<dbReference type="InterPro" id="IPR036322">
    <property type="entry name" value="WD40_repeat_dom_sf"/>
</dbReference>
<evidence type="ECO:0000256" key="3">
    <source>
        <dbReference type="ARBA" id="ARBA00022694"/>
    </source>
</evidence>
<protein>
    <submittedName>
        <fullName evidence="9">Guanine-N(7)--methyltransferase subunit TRM82</fullName>
    </submittedName>
</protein>
<evidence type="ECO:0000256" key="1">
    <source>
        <dbReference type="ARBA" id="ARBA00004123"/>
    </source>
</evidence>
<dbReference type="UniPathway" id="UPA00989"/>
<dbReference type="HAMAP" id="MF_03056">
    <property type="entry name" value="TRM82"/>
    <property type="match status" value="1"/>
</dbReference>
<dbReference type="PANTHER" id="PTHR16288:SF0">
    <property type="entry name" value="TRNA (GUANINE-N(7)-)-METHYLTRANSFERASE NON-CATALYTIC SUBUNIT WDR4"/>
    <property type="match status" value="1"/>
</dbReference>
<dbReference type="GO" id="GO:0005829">
    <property type="term" value="C:cytosol"/>
    <property type="evidence" value="ECO:0007669"/>
    <property type="project" value="TreeGrafter"/>
</dbReference>
<evidence type="ECO:0000313" key="10">
    <source>
        <dbReference type="Proteomes" id="UP000800036"/>
    </source>
</evidence>
<name>A0A6A5UW62_9PLEO</name>
<evidence type="ECO:0000256" key="4">
    <source>
        <dbReference type="ARBA" id="ARBA00022737"/>
    </source>
</evidence>
<keyword evidence="10" id="KW-1185">Reference proteome</keyword>
<keyword evidence="9" id="KW-0808">Transferase</keyword>
<evidence type="ECO:0000256" key="7">
    <source>
        <dbReference type="PROSITE-ProRule" id="PRU00221"/>
    </source>
</evidence>
<feature type="compositionally biased region" description="Basic and acidic residues" evidence="8">
    <location>
        <begin position="51"/>
        <end position="60"/>
    </location>
</feature>
<keyword evidence="5 6" id="KW-0539">Nucleus</keyword>
<dbReference type="PROSITE" id="PS50082">
    <property type="entry name" value="WD_REPEATS_2"/>
    <property type="match status" value="1"/>
</dbReference>
<dbReference type="GO" id="GO:0043527">
    <property type="term" value="C:tRNA methyltransferase complex"/>
    <property type="evidence" value="ECO:0007669"/>
    <property type="project" value="TreeGrafter"/>
</dbReference>
<dbReference type="Gene3D" id="2.130.10.10">
    <property type="entry name" value="YVTN repeat-like/Quinoprotein amine dehydrogenase"/>
    <property type="match status" value="1"/>
</dbReference>